<dbReference type="EMBL" id="WJBH02000264">
    <property type="protein sequence ID" value="KAI9549811.1"/>
    <property type="molecule type" value="Genomic_DNA"/>
</dbReference>
<name>A0AAD5PK30_9CRUS</name>
<keyword evidence="2" id="KW-1185">Reference proteome</keyword>
<sequence>MTGTTYSQQGAPVEAFLTFYVDGLNAEEGTSTVKSVFDAFGNNACRVACPQGSGGAGNANFRVYGENIGGCDTLAAFNRKLSAGQSYDIHSIKVEDVSGNGSKDIDYTIQVHRYNFNGEGSSAPLRLGDMLDTRQFHRDVAEGGVTGHASRLDGDTSWDVPVKGRKKLKVTLRIVKRYQY</sequence>
<organism evidence="1 2">
    <name type="scientific">Daphnia sinensis</name>
    <dbReference type="NCBI Taxonomy" id="1820382"/>
    <lineage>
        <taxon>Eukaryota</taxon>
        <taxon>Metazoa</taxon>
        <taxon>Ecdysozoa</taxon>
        <taxon>Arthropoda</taxon>
        <taxon>Crustacea</taxon>
        <taxon>Branchiopoda</taxon>
        <taxon>Diplostraca</taxon>
        <taxon>Cladocera</taxon>
        <taxon>Anomopoda</taxon>
        <taxon>Daphniidae</taxon>
        <taxon>Daphnia</taxon>
        <taxon>Daphnia similis group</taxon>
    </lineage>
</organism>
<dbReference type="AlphaFoldDB" id="A0AAD5PK30"/>
<evidence type="ECO:0000313" key="2">
    <source>
        <dbReference type="Proteomes" id="UP000820818"/>
    </source>
</evidence>
<gene>
    <name evidence="1" type="ORF">GHT06_007035</name>
</gene>
<dbReference type="Proteomes" id="UP000820818">
    <property type="component" value="Unassembled WGS sequence"/>
</dbReference>
<comment type="caution">
    <text evidence="1">The sequence shown here is derived from an EMBL/GenBank/DDBJ whole genome shotgun (WGS) entry which is preliminary data.</text>
</comment>
<proteinExistence type="predicted"/>
<reference evidence="1" key="1">
    <citation type="submission" date="2022-05" db="EMBL/GenBank/DDBJ databases">
        <title>A multi-omics perspective on studying reproductive biology in Daphnia sinensis.</title>
        <authorList>
            <person name="Jia J."/>
        </authorList>
    </citation>
    <scope>NUCLEOTIDE SEQUENCE</scope>
    <source>
        <strain evidence="1">WSL</strain>
    </source>
</reference>
<accession>A0AAD5PK30</accession>
<protein>
    <submittedName>
        <fullName evidence="1">Uncharacterized protein</fullName>
    </submittedName>
</protein>
<evidence type="ECO:0000313" key="1">
    <source>
        <dbReference type="EMBL" id="KAI9549811.1"/>
    </source>
</evidence>